<dbReference type="RefSeq" id="WP_179939628.1">
    <property type="nucleotide sequence ID" value="NZ_JACBYF010000001.1"/>
</dbReference>
<reference evidence="2 3" key="1">
    <citation type="submission" date="2020-07" db="EMBL/GenBank/DDBJ databases">
        <title>MOT database genomes.</title>
        <authorList>
            <person name="Joseph S."/>
            <person name="Aduse-Opoku J."/>
            <person name="Hashim A."/>
            <person name="Wade W."/>
            <person name="Curtis M."/>
        </authorList>
    </citation>
    <scope>NUCLEOTIDE SEQUENCE [LARGE SCALE GENOMIC DNA]</scope>
    <source>
        <strain evidence="2 3">CIP 106318</strain>
    </source>
</reference>
<organism evidence="2 3">
    <name type="scientific">Gemelliphila palaticanis</name>
    <dbReference type="NCBI Taxonomy" id="81950"/>
    <lineage>
        <taxon>Bacteria</taxon>
        <taxon>Bacillati</taxon>
        <taxon>Bacillota</taxon>
        <taxon>Bacilli</taxon>
        <taxon>Bacillales</taxon>
        <taxon>Gemellaceae</taxon>
        <taxon>Gemelliphila</taxon>
    </lineage>
</organism>
<accession>A0ABX2SX16</accession>
<gene>
    <name evidence="2" type="ORF">HZY85_00155</name>
</gene>
<keyword evidence="3" id="KW-1185">Reference proteome</keyword>
<name>A0ABX2SX16_9BACL</name>
<feature type="domain" description="DNA mimic protein DMP19 C-terminal" evidence="1">
    <location>
        <begin position="42"/>
        <end position="155"/>
    </location>
</feature>
<dbReference type="EMBL" id="JACBYF010000001">
    <property type="protein sequence ID" value="NYS46609.1"/>
    <property type="molecule type" value="Genomic_DNA"/>
</dbReference>
<evidence type="ECO:0000259" key="1">
    <source>
        <dbReference type="Pfam" id="PF14300"/>
    </source>
</evidence>
<sequence>MKKLTKIFVSEKSFNSEEHYDIIYSNNTFVKLLLSEGTSIDQIHDDAIYSYYVDYYDQEMKKGNFSRFVIESKWDSNINSYILKGLEKIEAYNHLIYFKNMIAKVENLGKDNIDRLINSDYLGVNDLRDYLDDDLEFFMIDENIDEYNSKWLKNHPDVYALPFNQIYIEIEKFLGYKFTNY</sequence>
<dbReference type="Proteomes" id="UP000531840">
    <property type="component" value="Unassembled WGS sequence"/>
</dbReference>
<comment type="caution">
    <text evidence="2">The sequence shown here is derived from an EMBL/GenBank/DDBJ whole genome shotgun (WGS) entry which is preliminary data.</text>
</comment>
<dbReference type="InterPro" id="IPR025402">
    <property type="entry name" value="DMP19_C"/>
</dbReference>
<evidence type="ECO:0000313" key="3">
    <source>
        <dbReference type="Proteomes" id="UP000531840"/>
    </source>
</evidence>
<proteinExistence type="predicted"/>
<dbReference type="Pfam" id="PF14300">
    <property type="entry name" value="DMP19"/>
    <property type="match status" value="1"/>
</dbReference>
<protein>
    <submittedName>
        <fullName evidence="2">DUF4375 domain-containing protein</fullName>
    </submittedName>
</protein>
<evidence type="ECO:0000313" key="2">
    <source>
        <dbReference type="EMBL" id="NYS46609.1"/>
    </source>
</evidence>